<dbReference type="Pfam" id="PF08279">
    <property type="entry name" value="HTH_11"/>
    <property type="match status" value="1"/>
</dbReference>
<keyword evidence="9" id="KW-1185">Reference proteome</keyword>
<protein>
    <submittedName>
        <fullName evidence="8">BglG family transcription antiterminator</fullName>
    </submittedName>
</protein>
<dbReference type="PANTHER" id="PTHR30185">
    <property type="entry name" value="CRYPTIC BETA-GLUCOSIDE BGL OPERON ANTITERMINATOR"/>
    <property type="match status" value="1"/>
</dbReference>
<dbReference type="Gene3D" id="3.40.930.10">
    <property type="entry name" value="Mannitol-specific EII, Chain A"/>
    <property type="match status" value="1"/>
</dbReference>
<dbReference type="SUPFAM" id="SSF55804">
    <property type="entry name" value="Phoshotransferase/anion transport protein"/>
    <property type="match status" value="1"/>
</dbReference>
<evidence type="ECO:0000313" key="8">
    <source>
        <dbReference type="EMBL" id="MFC4719919.1"/>
    </source>
</evidence>
<dbReference type="RefSeq" id="WP_204652801.1">
    <property type="nucleotide sequence ID" value="NZ_JAFBFD010000002.1"/>
</dbReference>
<dbReference type="InterPro" id="IPR013011">
    <property type="entry name" value="PTS_EIIB_2"/>
</dbReference>
<evidence type="ECO:0000259" key="6">
    <source>
        <dbReference type="PROSITE" id="PS51099"/>
    </source>
</evidence>
<dbReference type="InterPro" id="IPR036390">
    <property type="entry name" value="WH_DNA-bd_sf"/>
</dbReference>
<dbReference type="PROSITE" id="PS51099">
    <property type="entry name" value="PTS_EIIB_TYPE_2"/>
    <property type="match status" value="1"/>
</dbReference>
<dbReference type="Gene3D" id="1.10.10.10">
    <property type="entry name" value="Winged helix-like DNA-binding domain superfamily/Winged helix DNA-binding domain"/>
    <property type="match status" value="2"/>
</dbReference>
<dbReference type="InterPro" id="IPR016152">
    <property type="entry name" value="PTrfase/Anion_transptr"/>
</dbReference>
<keyword evidence="4" id="KW-0804">Transcription</keyword>
<dbReference type="InterPro" id="IPR011608">
    <property type="entry name" value="PRD"/>
</dbReference>
<evidence type="ECO:0000256" key="1">
    <source>
        <dbReference type="ARBA" id="ARBA00022737"/>
    </source>
</evidence>
<feature type="domain" description="PRD" evidence="7">
    <location>
        <begin position="298"/>
        <end position="404"/>
    </location>
</feature>
<feature type="domain" description="PTS EIIA type-2" evidence="5">
    <location>
        <begin position="525"/>
        <end position="671"/>
    </location>
</feature>
<dbReference type="PROSITE" id="PS51372">
    <property type="entry name" value="PRD_2"/>
    <property type="match status" value="1"/>
</dbReference>
<dbReference type="Proteomes" id="UP001595969">
    <property type="component" value="Unassembled WGS sequence"/>
</dbReference>
<organism evidence="8 9">
    <name type="scientific">Enterococcus lemanii</name>
    <dbReference type="NCBI Taxonomy" id="1159752"/>
    <lineage>
        <taxon>Bacteria</taxon>
        <taxon>Bacillati</taxon>
        <taxon>Bacillota</taxon>
        <taxon>Bacilli</taxon>
        <taxon>Lactobacillales</taxon>
        <taxon>Enterococcaceae</taxon>
        <taxon>Enterococcus</taxon>
    </lineage>
</organism>
<dbReference type="Pfam" id="PF05043">
    <property type="entry name" value="Mga"/>
    <property type="match status" value="1"/>
</dbReference>
<evidence type="ECO:0000259" key="5">
    <source>
        <dbReference type="PROSITE" id="PS51094"/>
    </source>
</evidence>
<reference evidence="9" key="1">
    <citation type="journal article" date="2019" name="Int. J. Syst. Evol. Microbiol.">
        <title>The Global Catalogue of Microorganisms (GCM) 10K type strain sequencing project: providing services to taxonomists for standard genome sequencing and annotation.</title>
        <authorList>
            <consortium name="The Broad Institute Genomics Platform"/>
            <consortium name="The Broad Institute Genome Sequencing Center for Infectious Disease"/>
            <person name="Wu L."/>
            <person name="Ma J."/>
        </authorList>
    </citation>
    <scope>NUCLEOTIDE SEQUENCE [LARGE SCALE GENOMIC DNA]</scope>
    <source>
        <strain evidence="9">CGMCC 1.19032</strain>
    </source>
</reference>
<dbReference type="InterPro" id="IPR036634">
    <property type="entry name" value="PRD_sf"/>
</dbReference>
<dbReference type="PANTHER" id="PTHR30185:SF18">
    <property type="entry name" value="TRANSCRIPTIONAL REGULATOR MTLR"/>
    <property type="match status" value="1"/>
</dbReference>
<dbReference type="Gene3D" id="1.10.1790.10">
    <property type="entry name" value="PRD domain"/>
    <property type="match status" value="1"/>
</dbReference>
<dbReference type="InterPro" id="IPR002178">
    <property type="entry name" value="PTS_EIIA_type-2_dom"/>
</dbReference>
<keyword evidence="3" id="KW-0010">Activator</keyword>
<evidence type="ECO:0000259" key="7">
    <source>
        <dbReference type="PROSITE" id="PS51372"/>
    </source>
</evidence>
<dbReference type="Pfam" id="PF00874">
    <property type="entry name" value="PRD"/>
    <property type="match status" value="1"/>
</dbReference>
<dbReference type="SUPFAM" id="SSF46785">
    <property type="entry name" value="Winged helix' DNA-binding domain"/>
    <property type="match status" value="1"/>
</dbReference>
<dbReference type="InterPro" id="IPR007737">
    <property type="entry name" value="Mga_HTH"/>
</dbReference>
<sequence length="683" mass="78304">MFLSQREATILSELLQRQQALSLDEMMQLLKVSKRTVYREVANLEASLEEVGAQLDRVTRGRFVLVADEETRQKLMEDLGLQTDFQALSTQERQHAILLKLLVHQEPLPLSFFLEEFLISNTTFFADIKQLEKRMSHLPLAITRNRGYQIVGPESQKRLLLANTLGLEINDYQFFHLEQIEQQADYFLQFVDRVHLDIAQQAVLEILEPNLSNLSDRKLKFLVLMLAIGMDRLSQGLTLGEDEYSHSMDKKFLTLAKKIFLQLANQTKQLYSISEILFFAQLIDTFSSSYEADFFEEDFDLKLAFQVKQLIEKISHEVEVDFFEDSQLYKMLLTHLSATLSRGILREPELNNPILEKVVNQYQEVSLAIRQAVREVFPTVAFSEEEVAYLVLHFANSLEKSPKIMAVDIAGISPSGLASTRMLERRLRKNFPFIHTVTFFRVADLKKVDLLKDYDLVLSTTVLPGYPGKYLLVSPLLLEEELEQIRQALHALNYQEKRLQVGTKTNEPTPESYQHLLAFLAQVERFLAHFFISEINNPNDLSQTLQVCLQQLDTKIVTDVFKVKEKLWQRLHQAPIGIPNTQVGLFHAADSSVKEPLFVIFDLVTPLTIMGMDKQEMPLKRLLLMLAPSPMEESTSKMLGKVSGAIIMNDLNLEIFNSGNQEIIYQLLASLSIEEIQGGTRDV</sequence>
<keyword evidence="2" id="KW-0805">Transcription regulation</keyword>
<dbReference type="EMBL" id="JBHSGS010000049">
    <property type="protein sequence ID" value="MFC4719919.1"/>
    <property type="molecule type" value="Genomic_DNA"/>
</dbReference>
<evidence type="ECO:0000256" key="4">
    <source>
        <dbReference type="ARBA" id="ARBA00023163"/>
    </source>
</evidence>
<accession>A0ABV9MXU2</accession>
<evidence type="ECO:0000313" key="9">
    <source>
        <dbReference type="Proteomes" id="UP001595969"/>
    </source>
</evidence>
<dbReference type="InterPro" id="IPR050661">
    <property type="entry name" value="BglG_antiterminators"/>
</dbReference>
<evidence type="ECO:0000256" key="3">
    <source>
        <dbReference type="ARBA" id="ARBA00023159"/>
    </source>
</evidence>
<dbReference type="SUPFAM" id="SSF63520">
    <property type="entry name" value="PTS-regulatory domain, PRD"/>
    <property type="match status" value="1"/>
</dbReference>
<dbReference type="PROSITE" id="PS51094">
    <property type="entry name" value="PTS_EIIA_TYPE_2"/>
    <property type="match status" value="1"/>
</dbReference>
<proteinExistence type="predicted"/>
<gene>
    <name evidence="8" type="ORF">ACFO5I_09290</name>
</gene>
<dbReference type="InterPro" id="IPR036388">
    <property type="entry name" value="WH-like_DNA-bd_sf"/>
</dbReference>
<dbReference type="CDD" id="cd05568">
    <property type="entry name" value="PTS_IIB_bgl_like"/>
    <property type="match status" value="1"/>
</dbReference>
<evidence type="ECO:0000256" key="2">
    <source>
        <dbReference type="ARBA" id="ARBA00023015"/>
    </source>
</evidence>
<feature type="domain" description="PTS EIIB type-2" evidence="6">
    <location>
        <begin position="407"/>
        <end position="497"/>
    </location>
</feature>
<dbReference type="Pfam" id="PF00359">
    <property type="entry name" value="PTS_EIIA_2"/>
    <property type="match status" value="1"/>
</dbReference>
<dbReference type="InterPro" id="IPR013196">
    <property type="entry name" value="HTH_11"/>
</dbReference>
<name>A0ABV9MXU2_9ENTE</name>
<comment type="caution">
    <text evidence="8">The sequence shown here is derived from an EMBL/GenBank/DDBJ whole genome shotgun (WGS) entry which is preliminary data.</text>
</comment>
<keyword evidence="1" id="KW-0677">Repeat</keyword>